<dbReference type="PANTHER" id="PTHR44196">
    <property type="entry name" value="DEHYDROGENASE/REDUCTASE SDR FAMILY MEMBER 7B"/>
    <property type="match status" value="1"/>
</dbReference>
<proteinExistence type="inferred from homology"/>
<dbReference type="AlphaFoldDB" id="A0A4U1JGS4"/>
<dbReference type="InterPro" id="IPR002347">
    <property type="entry name" value="SDR_fam"/>
</dbReference>
<evidence type="ECO:0000256" key="3">
    <source>
        <dbReference type="SAM" id="MobiDB-lite"/>
    </source>
</evidence>
<dbReference type="GO" id="GO:0016020">
    <property type="term" value="C:membrane"/>
    <property type="evidence" value="ECO:0007669"/>
    <property type="project" value="TreeGrafter"/>
</dbReference>
<dbReference type="PRINTS" id="PR00081">
    <property type="entry name" value="GDHRDH"/>
</dbReference>
<evidence type="ECO:0000256" key="4">
    <source>
        <dbReference type="SAM" id="Phobius"/>
    </source>
</evidence>
<dbReference type="Pfam" id="PF00106">
    <property type="entry name" value="adh_short"/>
    <property type="match status" value="1"/>
</dbReference>
<dbReference type="Proteomes" id="UP000309215">
    <property type="component" value="Unassembled WGS sequence"/>
</dbReference>
<dbReference type="SUPFAM" id="SSF51735">
    <property type="entry name" value="NAD(P)-binding Rossmann-fold domains"/>
    <property type="match status" value="1"/>
</dbReference>
<keyword evidence="6" id="KW-1185">Reference proteome</keyword>
<gene>
    <name evidence="5" type="ORF">E8A74_07785</name>
</gene>
<organism evidence="5 6">
    <name type="scientific">Polyangium fumosum</name>
    <dbReference type="NCBI Taxonomy" id="889272"/>
    <lineage>
        <taxon>Bacteria</taxon>
        <taxon>Pseudomonadati</taxon>
        <taxon>Myxococcota</taxon>
        <taxon>Polyangia</taxon>
        <taxon>Polyangiales</taxon>
        <taxon>Polyangiaceae</taxon>
        <taxon>Polyangium</taxon>
    </lineage>
</organism>
<evidence type="ECO:0000256" key="2">
    <source>
        <dbReference type="ARBA" id="ARBA00023002"/>
    </source>
</evidence>
<keyword evidence="4" id="KW-0812">Transmembrane</keyword>
<comment type="similarity">
    <text evidence="1">Belongs to the short-chain dehydrogenases/reductases (SDR) family.</text>
</comment>
<protein>
    <submittedName>
        <fullName evidence="5">SDR family NAD(P)-dependent oxidoreductase</fullName>
    </submittedName>
</protein>
<name>A0A4U1JGS4_9BACT</name>
<feature type="transmembrane region" description="Helical" evidence="4">
    <location>
        <begin position="361"/>
        <end position="378"/>
    </location>
</feature>
<feature type="compositionally biased region" description="Basic and acidic residues" evidence="3">
    <location>
        <begin position="76"/>
        <end position="94"/>
    </location>
</feature>
<feature type="region of interest" description="Disordered" evidence="3">
    <location>
        <begin position="62"/>
        <end position="100"/>
    </location>
</feature>
<keyword evidence="4" id="KW-1133">Transmembrane helix</keyword>
<keyword evidence="4" id="KW-0472">Membrane</keyword>
<dbReference type="PANTHER" id="PTHR44196:SF3">
    <property type="entry name" value="SHORT CHAIN DEHYDROGENASE FAMILY PROTEIN"/>
    <property type="match status" value="1"/>
</dbReference>
<evidence type="ECO:0000313" key="6">
    <source>
        <dbReference type="Proteomes" id="UP000309215"/>
    </source>
</evidence>
<keyword evidence="2" id="KW-0560">Oxidoreductase</keyword>
<accession>A0A4U1JGS4</accession>
<evidence type="ECO:0000256" key="1">
    <source>
        <dbReference type="ARBA" id="ARBA00006484"/>
    </source>
</evidence>
<dbReference type="OrthoDB" id="9804952at2"/>
<sequence>MEPRVWPAGVYAVSMRPAARGRAGGRACVHGALDAARRRVAALRDQGLRARRRGAALVPARRDVDRRGHGGLAGHPADRRSTERVRHRGGRADLPDEGSFHAAGAFSRDGAAARTFPRGAREMGSAQAPAERAVRAAIWRSGMKAVVLGGTAGMGRAVARRLVERGDEVFLMGRDAGDLARSAADLEARQSKSARVGYALCDLEKPEGFAAALDEADRALGGFDTVVVTAGMFATQDALEADVELTRRVLTVNYTNTVVFCEHARKRLLARGGGQLTVFSSVAGDRGRKPVALYGSSKAGLSHYLESLDHKFHAKGLSVLCVKPGFVKTGMTAGLKPPPFAGEPDAVAKHVVGAMVARKPLVYAPSIWALVMLVIRFLPRFVMRKIGF</sequence>
<dbReference type="Gene3D" id="3.40.50.720">
    <property type="entry name" value="NAD(P)-binding Rossmann-like Domain"/>
    <property type="match status" value="1"/>
</dbReference>
<reference evidence="5 6" key="1">
    <citation type="submission" date="2019-04" db="EMBL/GenBank/DDBJ databases">
        <authorList>
            <person name="Li Y."/>
            <person name="Wang J."/>
        </authorList>
    </citation>
    <scope>NUCLEOTIDE SEQUENCE [LARGE SCALE GENOMIC DNA]</scope>
    <source>
        <strain evidence="5 6">DSM 14668</strain>
    </source>
</reference>
<dbReference type="EMBL" id="SSMQ01000006">
    <property type="protein sequence ID" value="TKD10341.1"/>
    <property type="molecule type" value="Genomic_DNA"/>
</dbReference>
<comment type="caution">
    <text evidence="5">The sequence shown here is derived from an EMBL/GenBank/DDBJ whole genome shotgun (WGS) entry which is preliminary data.</text>
</comment>
<evidence type="ECO:0000313" key="5">
    <source>
        <dbReference type="EMBL" id="TKD10341.1"/>
    </source>
</evidence>
<dbReference type="InterPro" id="IPR036291">
    <property type="entry name" value="NAD(P)-bd_dom_sf"/>
</dbReference>
<dbReference type="GO" id="GO:0016491">
    <property type="term" value="F:oxidoreductase activity"/>
    <property type="evidence" value="ECO:0007669"/>
    <property type="project" value="UniProtKB-KW"/>
</dbReference>